<dbReference type="EMBL" id="JBHSPB010000002">
    <property type="protein sequence ID" value="MFC5719303.1"/>
    <property type="molecule type" value="Genomic_DNA"/>
</dbReference>
<reference evidence="2" key="1">
    <citation type="journal article" date="2019" name="Int. J. Syst. Evol. Microbiol.">
        <title>The Global Catalogue of Microorganisms (GCM) 10K type strain sequencing project: providing services to taxonomists for standard genome sequencing and annotation.</title>
        <authorList>
            <consortium name="The Broad Institute Genomics Platform"/>
            <consortium name="The Broad Institute Genome Sequencing Center for Infectious Disease"/>
            <person name="Wu L."/>
            <person name="Ma J."/>
        </authorList>
    </citation>
    <scope>NUCLEOTIDE SEQUENCE [LARGE SCALE GENOMIC DNA]</scope>
    <source>
        <strain evidence="2">CGMCC 4.7304</strain>
    </source>
</reference>
<gene>
    <name evidence="1" type="ORF">ACFP1Z_03765</name>
</gene>
<comment type="caution">
    <text evidence="1">The sequence shown here is derived from an EMBL/GenBank/DDBJ whole genome shotgun (WGS) entry which is preliminary data.</text>
</comment>
<evidence type="ECO:0000313" key="2">
    <source>
        <dbReference type="Proteomes" id="UP001596083"/>
    </source>
</evidence>
<keyword evidence="2" id="KW-1185">Reference proteome</keyword>
<proteinExistence type="predicted"/>
<sequence>MSREDTLRCLLVRAQGADPPLYAPGTDFCADSGGFTHNLATDAPVLLRPAP</sequence>
<name>A0ABW0YV64_9ACTN</name>
<dbReference type="RefSeq" id="WP_390314361.1">
    <property type="nucleotide sequence ID" value="NZ_JBHSPB010000002.1"/>
</dbReference>
<accession>A0ABW0YV64</accession>
<organism evidence="1 2">
    <name type="scientific">Streptomyces gamaensis</name>
    <dbReference type="NCBI Taxonomy" id="1763542"/>
    <lineage>
        <taxon>Bacteria</taxon>
        <taxon>Bacillati</taxon>
        <taxon>Actinomycetota</taxon>
        <taxon>Actinomycetes</taxon>
        <taxon>Kitasatosporales</taxon>
        <taxon>Streptomycetaceae</taxon>
        <taxon>Streptomyces</taxon>
    </lineage>
</organism>
<dbReference type="Proteomes" id="UP001596083">
    <property type="component" value="Unassembled WGS sequence"/>
</dbReference>
<protein>
    <submittedName>
        <fullName evidence="1">Uncharacterized protein</fullName>
    </submittedName>
</protein>
<evidence type="ECO:0000313" key="1">
    <source>
        <dbReference type="EMBL" id="MFC5719303.1"/>
    </source>
</evidence>